<dbReference type="InterPro" id="IPR039254">
    <property type="entry name" value="Rds1"/>
</dbReference>
<keyword evidence="1" id="KW-0732">Signal</keyword>
<protein>
    <submittedName>
        <fullName evidence="2">Protein rds1</fullName>
    </submittedName>
</protein>
<feature type="signal peptide" evidence="1">
    <location>
        <begin position="1"/>
        <end position="21"/>
    </location>
</feature>
<gene>
    <name evidence="2" type="ORF">NKR23_g10304</name>
</gene>
<proteinExistence type="predicted"/>
<sequence>MATKMLSINAGLLALVARSMAVPLVSEPTTTFSSTPEFTPPVVPITNVTSHGPFTGTPTTTGALQTSIVAASVPALPASPDKYAYPADGKLHGAEPAPYTPSGGRGTNGSEPVYRVQSDFDFQSLSLALYQEYIELDLFHWGLARFSVEDFEDAGLTAEDRFLIEYMADQEVGHATLITNMVGPKAPVQCTYNYPVSTVREFIDFNQKLTRFGEAGVYGFLGHLNSLEAGQLLLQSITTEARQQVVFRQFEGLFPMPEWFQVGIPQSWAWTLLAPYISSCPANQTRLIWQNFPALHVLNQPNPLRVNGSDVWNETTGGWVNTAREANITESESCINKTVGENCNPRVTHNRTAPLSYPGRQVFLEWDAPGQPVGPNNSYVTATTAGKPKFAAWVSQLNVTYTPLLNVSGNSGYTIQPNMSTFEGDPAVNGTIFLALTDLDLPVTPYNLTMINPHTYALAVYQAG</sequence>
<evidence type="ECO:0000313" key="2">
    <source>
        <dbReference type="EMBL" id="KAJ9134146.1"/>
    </source>
</evidence>
<feature type="chain" id="PRO_5041236583" evidence="1">
    <location>
        <begin position="22"/>
        <end position="464"/>
    </location>
</feature>
<dbReference type="AlphaFoldDB" id="A0AA38REW7"/>
<evidence type="ECO:0000256" key="1">
    <source>
        <dbReference type="SAM" id="SignalP"/>
    </source>
</evidence>
<comment type="caution">
    <text evidence="2">The sequence shown here is derived from an EMBL/GenBank/DDBJ whole genome shotgun (WGS) entry which is preliminary data.</text>
</comment>
<evidence type="ECO:0000313" key="3">
    <source>
        <dbReference type="Proteomes" id="UP001174694"/>
    </source>
</evidence>
<dbReference type="PANTHER" id="PTHR38705:SF1">
    <property type="entry name" value="PROTEIN RDS1"/>
    <property type="match status" value="1"/>
</dbReference>
<organism evidence="2 3">
    <name type="scientific">Pleurostoma richardsiae</name>
    <dbReference type="NCBI Taxonomy" id="41990"/>
    <lineage>
        <taxon>Eukaryota</taxon>
        <taxon>Fungi</taxon>
        <taxon>Dikarya</taxon>
        <taxon>Ascomycota</taxon>
        <taxon>Pezizomycotina</taxon>
        <taxon>Sordariomycetes</taxon>
        <taxon>Sordariomycetidae</taxon>
        <taxon>Calosphaeriales</taxon>
        <taxon>Pleurostomataceae</taxon>
        <taxon>Pleurostoma</taxon>
    </lineage>
</organism>
<keyword evidence="3" id="KW-1185">Reference proteome</keyword>
<dbReference type="EMBL" id="JANBVO010000045">
    <property type="protein sequence ID" value="KAJ9134146.1"/>
    <property type="molecule type" value="Genomic_DNA"/>
</dbReference>
<name>A0AA38REW7_9PEZI</name>
<accession>A0AA38REW7</accession>
<reference evidence="2" key="1">
    <citation type="submission" date="2022-07" db="EMBL/GenBank/DDBJ databases">
        <title>Fungi with potential for degradation of polypropylene.</title>
        <authorList>
            <person name="Gostincar C."/>
        </authorList>
    </citation>
    <scope>NUCLEOTIDE SEQUENCE</scope>
    <source>
        <strain evidence="2">EXF-13308</strain>
    </source>
</reference>
<dbReference type="PANTHER" id="PTHR38705">
    <property type="entry name" value="PROTEIN RDS1"/>
    <property type="match status" value="1"/>
</dbReference>
<dbReference type="Pfam" id="PF13668">
    <property type="entry name" value="Ferritin_2"/>
    <property type="match status" value="1"/>
</dbReference>
<dbReference type="Proteomes" id="UP001174694">
    <property type="component" value="Unassembled WGS sequence"/>
</dbReference>